<name>A0A6A5W469_9PLEO</name>
<evidence type="ECO:0000313" key="2">
    <source>
        <dbReference type="Proteomes" id="UP000800036"/>
    </source>
</evidence>
<feature type="non-terminal residue" evidence="1">
    <location>
        <position position="1"/>
    </location>
</feature>
<proteinExistence type="predicted"/>
<reference evidence="1" key="1">
    <citation type="journal article" date="2020" name="Stud. Mycol.">
        <title>101 Dothideomycetes genomes: a test case for predicting lifestyles and emergence of pathogens.</title>
        <authorList>
            <person name="Haridas S."/>
            <person name="Albert R."/>
            <person name="Binder M."/>
            <person name="Bloem J."/>
            <person name="Labutti K."/>
            <person name="Salamov A."/>
            <person name="Andreopoulos B."/>
            <person name="Baker S."/>
            <person name="Barry K."/>
            <person name="Bills G."/>
            <person name="Bluhm B."/>
            <person name="Cannon C."/>
            <person name="Castanera R."/>
            <person name="Culley D."/>
            <person name="Daum C."/>
            <person name="Ezra D."/>
            <person name="Gonzalez J."/>
            <person name="Henrissat B."/>
            <person name="Kuo A."/>
            <person name="Liang C."/>
            <person name="Lipzen A."/>
            <person name="Lutzoni F."/>
            <person name="Magnuson J."/>
            <person name="Mondo S."/>
            <person name="Nolan M."/>
            <person name="Ohm R."/>
            <person name="Pangilinan J."/>
            <person name="Park H.-J."/>
            <person name="Ramirez L."/>
            <person name="Alfaro M."/>
            <person name="Sun H."/>
            <person name="Tritt A."/>
            <person name="Yoshinaga Y."/>
            <person name="Zwiers L.-H."/>
            <person name="Turgeon B."/>
            <person name="Goodwin S."/>
            <person name="Spatafora J."/>
            <person name="Crous P."/>
            <person name="Grigoriev I."/>
        </authorList>
    </citation>
    <scope>NUCLEOTIDE SEQUENCE</scope>
    <source>
        <strain evidence="1">CBS 107.79</strain>
    </source>
</reference>
<accession>A0A6A5W469</accession>
<evidence type="ECO:0000313" key="1">
    <source>
        <dbReference type="EMBL" id="KAF1980267.1"/>
    </source>
</evidence>
<dbReference type="AlphaFoldDB" id="A0A6A5W469"/>
<dbReference type="Proteomes" id="UP000800036">
    <property type="component" value="Unassembled WGS sequence"/>
</dbReference>
<sequence>VYSINKKGFLLTFRDVFFKVFTLENYRKVFKVFSIIPLNPIVVLDCLKI</sequence>
<dbReference type="EMBL" id="ML976656">
    <property type="protein sequence ID" value="KAF1980267.1"/>
    <property type="molecule type" value="Genomic_DNA"/>
</dbReference>
<organism evidence="1 2">
    <name type="scientific">Bimuria novae-zelandiae CBS 107.79</name>
    <dbReference type="NCBI Taxonomy" id="1447943"/>
    <lineage>
        <taxon>Eukaryota</taxon>
        <taxon>Fungi</taxon>
        <taxon>Dikarya</taxon>
        <taxon>Ascomycota</taxon>
        <taxon>Pezizomycotina</taxon>
        <taxon>Dothideomycetes</taxon>
        <taxon>Pleosporomycetidae</taxon>
        <taxon>Pleosporales</taxon>
        <taxon>Massarineae</taxon>
        <taxon>Didymosphaeriaceae</taxon>
        <taxon>Bimuria</taxon>
    </lineage>
</organism>
<dbReference type="OrthoDB" id="3782401at2759"/>
<gene>
    <name evidence="1" type="ORF">BU23DRAFT_443823</name>
</gene>
<protein>
    <submittedName>
        <fullName evidence="1">Uncharacterized protein</fullName>
    </submittedName>
</protein>
<keyword evidence="2" id="KW-1185">Reference proteome</keyword>